<evidence type="ECO:0000313" key="2">
    <source>
        <dbReference type="Proteomes" id="UP000799640"/>
    </source>
</evidence>
<organism evidence="1 2">
    <name type="scientific">Trichodelitschia bisporula</name>
    <dbReference type="NCBI Taxonomy" id="703511"/>
    <lineage>
        <taxon>Eukaryota</taxon>
        <taxon>Fungi</taxon>
        <taxon>Dikarya</taxon>
        <taxon>Ascomycota</taxon>
        <taxon>Pezizomycotina</taxon>
        <taxon>Dothideomycetes</taxon>
        <taxon>Dothideomycetes incertae sedis</taxon>
        <taxon>Phaeotrichales</taxon>
        <taxon>Phaeotrichaceae</taxon>
        <taxon>Trichodelitschia</taxon>
    </lineage>
</organism>
<gene>
    <name evidence="1" type="ORF">EJ06DRAFT_529794</name>
</gene>
<evidence type="ECO:0000313" key="1">
    <source>
        <dbReference type="EMBL" id="KAF2400677.1"/>
    </source>
</evidence>
<sequence length="102" mass="11656">MASTRDSADRQRRRVPRQHGWCGCSNGQNLPVCSLREVRLRYKLQLLATCLRSEPARATPTPSARLRPFSLRNIVYGDRLDAGLHRLYRVYGCKVECAVQVL</sequence>
<dbReference type="EMBL" id="ML996694">
    <property type="protein sequence ID" value="KAF2400677.1"/>
    <property type="molecule type" value="Genomic_DNA"/>
</dbReference>
<protein>
    <submittedName>
        <fullName evidence="1">Uncharacterized protein</fullName>
    </submittedName>
</protein>
<keyword evidence="2" id="KW-1185">Reference proteome</keyword>
<name>A0A6G1HXW2_9PEZI</name>
<proteinExistence type="predicted"/>
<dbReference type="AlphaFoldDB" id="A0A6G1HXW2"/>
<reference evidence="1" key="1">
    <citation type="journal article" date="2020" name="Stud. Mycol.">
        <title>101 Dothideomycetes genomes: a test case for predicting lifestyles and emergence of pathogens.</title>
        <authorList>
            <person name="Haridas S."/>
            <person name="Albert R."/>
            <person name="Binder M."/>
            <person name="Bloem J."/>
            <person name="Labutti K."/>
            <person name="Salamov A."/>
            <person name="Andreopoulos B."/>
            <person name="Baker S."/>
            <person name="Barry K."/>
            <person name="Bills G."/>
            <person name="Bluhm B."/>
            <person name="Cannon C."/>
            <person name="Castanera R."/>
            <person name="Culley D."/>
            <person name="Daum C."/>
            <person name="Ezra D."/>
            <person name="Gonzalez J."/>
            <person name="Henrissat B."/>
            <person name="Kuo A."/>
            <person name="Liang C."/>
            <person name="Lipzen A."/>
            <person name="Lutzoni F."/>
            <person name="Magnuson J."/>
            <person name="Mondo S."/>
            <person name="Nolan M."/>
            <person name="Ohm R."/>
            <person name="Pangilinan J."/>
            <person name="Park H.-J."/>
            <person name="Ramirez L."/>
            <person name="Alfaro M."/>
            <person name="Sun H."/>
            <person name="Tritt A."/>
            <person name="Yoshinaga Y."/>
            <person name="Zwiers L.-H."/>
            <person name="Turgeon B."/>
            <person name="Goodwin S."/>
            <person name="Spatafora J."/>
            <person name="Crous P."/>
            <person name="Grigoriev I."/>
        </authorList>
    </citation>
    <scope>NUCLEOTIDE SEQUENCE</scope>
    <source>
        <strain evidence="1">CBS 262.69</strain>
    </source>
</reference>
<dbReference type="Proteomes" id="UP000799640">
    <property type="component" value="Unassembled WGS sequence"/>
</dbReference>
<accession>A0A6G1HXW2</accession>